<reference evidence="10 11" key="1">
    <citation type="submission" date="2019-03" db="EMBL/GenBank/DDBJ databases">
        <title>Genomics of glacier-inhabiting Cryobacterium strains.</title>
        <authorList>
            <person name="Liu Q."/>
            <person name="Xin Y.-H."/>
        </authorList>
    </citation>
    <scope>NUCLEOTIDE SEQUENCE [LARGE SCALE GENOMIC DNA]</scope>
    <source>
        <strain evidence="10 11">MDT1-3</strain>
    </source>
</reference>
<evidence type="ECO:0000256" key="7">
    <source>
        <dbReference type="ARBA" id="ARBA00048045"/>
    </source>
</evidence>
<dbReference type="NCBIfam" id="NF008113">
    <property type="entry name" value="PRK10860.1"/>
    <property type="match status" value="1"/>
</dbReference>
<dbReference type="PROSITE" id="PS51747">
    <property type="entry name" value="CYT_DCMP_DEAMINASES_2"/>
    <property type="match status" value="1"/>
</dbReference>
<dbReference type="InterPro" id="IPR002125">
    <property type="entry name" value="CMP_dCMP_dom"/>
</dbReference>
<dbReference type="EC" id="3.5.4.33" evidence="8"/>
<evidence type="ECO:0000256" key="8">
    <source>
        <dbReference type="HAMAP-Rule" id="MF_00972"/>
    </source>
</evidence>
<sequence length="159" mass="17274">MGEQDRRHREWMLLALAEARAALATGDVPVGAVVLDGAGTVIGRGRNERELHQDPTAHAEIVAMREAAAFLGDWHLTGCTLVVTLEPCVMCAGAIVAARVPVVVFGAWDEKAGASGSIYDVLRDRRLNHRVEVFAEVDAAECAILLRDFFSDPTRRAIR</sequence>
<evidence type="ECO:0000256" key="1">
    <source>
        <dbReference type="ARBA" id="ARBA00010669"/>
    </source>
</evidence>
<feature type="binding site" evidence="8">
    <location>
        <position position="88"/>
    </location>
    <ligand>
        <name>Zn(2+)</name>
        <dbReference type="ChEBI" id="CHEBI:29105"/>
        <note>catalytic</note>
    </ligand>
</feature>
<comment type="subunit">
    <text evidence="2 8">Homodimer.</text>
</comment>
<feature type="binding site" evidence="8">
    <location>
        <position position="58"/>
    </location>
    <ligand>
        <name>Zn(2+)</name>
        <dbReference type="ChEBI" id="CHEBI:29105"/>
        <note>catalytic</note>
    </ligand>
</feature>
<accession>A0A4R8WX38</accession>
<dbReference type="GO" id="GO:0008270">
    <property type="term" value="F:zinc ion binding"/>
    <property type="evidence" value="ECO:0007669"/>
    <property type="project" value="UniProtKB-UniRule"/>
</dbReference>
<keyword evidence="5 8" id="KW-0378">Hydrolase</keyword>
<dbReference type="InterPro" id="IPR016193">
    <property type="entry name" value="Cytidine_deaminase-like"/>
</dbReference>
<keyword evidence="6 8" id="KW-0862">Zinc</keyword>
<evidence type="ECO:0000256" key="2">
    <source>
        <dbReference type="ARBA" id="ARBA00011738"/>
    </source>
</evidence>
<comment type="cofactor">
    <cofactor evidence="8">
        <name>Zn(2+)</name>
        <dbReference type="ChEBI" id="CHEBI:29105"/>
    </cofactor>
    <text evidence="8">Binds 1 zinc ion per subunit.</text>
</comment>
<dbReference type="FunFam" id="3.40.140.10:FF:000005">
    <property type="entry name" value="tRNA-specific adenosine deaminase"/>
    <property type="match status" value="1"/>
</dbReference>
<dbReference type="GO" id="GO:0052717">
    <property type="term" value="F:tRNA-specific adenosine-34 deaminase activity"/>
    <property type="evidence" value="ECO:0007669"/>
    <property type="project" value="UniProtKB-UniRule"/>
</dbReference>
<keyword evidence="11" id="KW-1185">Reference proteome</keyword>
<comment type="catalytic activity">
    <reaction evidence="7 8">
        <text>adenosine(34) in tRNA + H2O + H(+) = inosine(34) in tRNA + NH4(+)</text>
        <dbReference type="Rhea" id="RHEA:43168"/>
        <dbReference type="Rhea" id="RHEA-COMP:10373"/>
        <dbReference type="Rhea" id="RHEA-COMP:10374"/>
        <dbReference type="ChEBI" id="CHEBI:15377"/>
        <dbReference type="ChEBI" id="CHEBI:15378"/>
        <dbReference type="ChEBI" id="CHEBI:28938"/>
        <dbReference type="ChEBI" id="CHEBI:74411"/>
        <dbReference type="ChEBI" id="CHEBI:82852"/>
        <dbReference type="EC" id="3.5.4.33"/>
    </reaction>
</comment>
<dbReference type="Proteomes" id="UP000298412">
    <property type="component" value="Unassembled WGS sequence"/>
</dbReference>
<dbReference type="CDD" id="cd01285">
    <property type="entry name" value="nucleoside_deaminase"/>
    <property type="match status" value="1"/>
</dbReference>
<organism evidence="10 11">
    <name type="scientific">Cryobacterium algoritolerans</name>
    <dbReference type="NCBI Taxonomy" id="1259184"/>
    <lineage>
        <taxon>Bacteria</taxon>
        <taxon>Bacillati</taxon>
        <taxon>Actinomycetota</taxon>
        <taxon>Actinomycetes</taxon>
        <taxon>Micrococcales</taxon>
        <taxon>Microbacteriaceae</taxon>
        <taxon>Cryobacterium</taxon>
    </lineage>
</organism>
<feature type="domain" description="CMP/dCMP-type deaminase" evidence="9">
    <location>
        <begin position="6"/>
        <end position="134"/>
    </location>
</feature>
<dbReference type="InterPro" id="IPR016192">
    <property type="entry name" value="APOBEC/CMP_deaminase_Zn-bd"/>
</dbReference>
<gene>
    <name evidence="8" type="primary">tadA</name>
    <name evidence="10" type="ORF">E3O19_01170</name>
</gene>
<dbReference type="SUPFAM" id="SSF53927">
    <property type="entry name" value="Cytidine deaminase-like"/>
    <property type="match status" value="1"/>
</dbReference>
<dbReference type="Gene3D" id="3.40.140.10">
    <property type="entry name" value="Cytidine Deaminase, domain 2"/>
    <property type="match status" value="1"/>
</dbReference>
<evidence type="ECO:0000313" key="11">
    <source>
        <dbReference type="Proteomes" id="UP000298412"/>
    </source>
</evidence>
<evidence type="ECO:0000256" key="4">
    <source>
        <dbReference type="ARBA" id="ARBA00022723"/>
    </source>
</evidence>
<comment type="function">
    <text evidence="8">Catalyzes the deamination of adenosine to inosine at the wobble position 34 of tRNA(Arg2).</text>
</comment>
<evidence type="ECO:0000256" key="3">
    <source>
        <dbReference type="ARBA" id="ARBA00022694"/>
    </source>
</evidence>
<evidence type="ECO:0000313" key="10">
    <source>
        <dbReference type="EMBL" id="TFC20015.1"/>
    </source>
</evidence>
<comment type="similarity">
    <text evidence="1">Belongs to the cytidine and deoxycytidylate deaminase family. ADAT2 subfamily.</text>
</comment>
<name>A0A4R8WX38_9MICO</name>
<dbReference type="Pfam" id="PF14437">
    <property type="entry name" value="MafB19-deam"/>
    <property type="match status" value="1"/>
</dbReference>
<dbReference type="PANTHER" id="PTHR11079">
    <property type="entry name" value="CYTOSINE DEAMINASE FAMILY MEMBER"/>
    <property type="match status" value="1"/>
</dbReference>
<keyword evidence="3 8" id="KW-0819">tRNA processing</keyword>
<evidence type="ECO:0000256" key="5">
    <source>
        <dbReference type="ARBA" id="ARBA00022801"/>
    </source>
</evidence>
<dbReference type="GO" id="GO:0002100">
    <property type="term" value="P:tRNA wobble adenosine to inosine editing"/>
    <property type="evidence" value="ECO:0007669"/>
    <property type="project" value="UniProtKB-UniRule"/>
</dbReference>
<proteinExistence type="inferred from homology"/>
<dbReference type="OrthoDB" id="9802676at2"/>
<dbReference type="InterPro" id="IPR058535">
    <property type="entry name" value="MafB19-deam"/>
</dbReference>
<feature type="binding site" evidence="8">
    <location>
        <position position="91"/>
    </location>
    <ligand>
        <name>Zn(2+)</name>
        <dbReference type="ChEBI" id="CHEBI:29105"/>
        <note>catalytic</note>
    </ligand>
</feature>
<dbReference type="RefSeq" id="WP_134564798.1">
    <property type="nucleotide sequence ID" value="NZ_SOFP01000009.1"/>
</dbReference>
<dbReference type="AlphaFoldDB" id="A0A4R8WX38"/>
<dbReference type="PANTHER" id="PTHR11079:SF202">
    <property type="entry name" value="TRNA-SPECIFIC ADENOSINE DEAMINASE"/>
    <property type="match status" value="1"/>
</dbReference>
<dbReference type="InterPro" id="IPR028883">
    <property type="entry name" value="tRNA_aden_deaminase"/>
</dbReference>
<feature type="active site" description="Proton donor" evidence="8">
    <location>
        <position position="60"/>
    </location>
</feature>
<comment type="caution">
    <text evidence="10">The sequence shown here is derived from an EMBL/GenBank/DDBJ whole genome shotgun (WGS) entry which is preliminary data.</text>
</comment>
<protein>
    <recommendedName>
        <fullName evidence="8">tRNA-specific adenosine deaminase</fullName>
        <ecNumber evidence="8">3.5.4.33</ecNumber>
    </recommendedName>
</protein>
<evidence type="ECO:0000259" key="9">
    <source>
        <dbReference type="PROSITE" id="PS51747"/>
    </source>
</evidence>
<keyword evidence="4 8" id="KW-0479">Metal-binding</keyword>
<evidence type="ECO:0000256" key="6">
    <source>
        <dbReference type="ARBA" id="ARBA00022833"/>
    </source>
</evidence>
<dbReference type="PROSITE" id="PS00903">
    <property type="entry name" value="CYT_DCMP_DEAMINASES_1"/>
    <property type="match status" value="1"/>
</dbReference>
<dbReference type="EMBL" id="SOFP01000009">
    <property type="protein sequence ID" value="TFC20015.1"/>
    <property type="molecule type" value="Genomic_DNA"/>
</dbReference>
<dbReference type="HAMAP" id="MF_00972">
    <property type="entry name" value="tRNA_aden_deaminase"/>
    <property type="match status" value="1"/>
</dbReference>